<dbReference type="KEGG" id="lpav:PLANPX_0523"/>
<dbReference type="RefSeq" id="WP_152097157.1">
    <property type="nucleotide sequence ID" value="NZ_AP021861.1"/>
</dbReference>
<dbReference type="SUPFAM" id="SSF63825">
    <property type="entry name" value="YWTD domain"/>
    <property type="match status" value="1"/>
</dbReference>
<dbReference type="Pfam" id="PF00404">
    <property type="entry name" value="Dockerin_1"/>
    <property type="match status" value="1"/>
</dbReference>
<dbReference type="PANTHER" id="PTHR47572:SF4">
    <property type="entry name" value="LACTONASE DRP35"/>
    <property type="match status" value="1"/>
</dbReference>
<dbReference type="PROSITE" id="PS00018">
    <property type="entry name" value="EF_HAND_1"/>
    <property type="match status" value="1"/>
</dbReference>
<sequence length="417" mass="43053">MLSRRFDLLALALVALSVLPTSLLQAADVLVADRLSNSVYRYSETGTLLNTVVTDNANINQATGLSLSPDLQHLYVSSFNNARVMRYDYNVATGTATGGVIFADMADGLANPSQILFSPDAQTIYVSNLGGTGVARFHLDGTSAGDPIAFASPAGMEHFQFSGLALAPNGNLLVGSFQNFPAGTHGAIGVVAPPAATMNYLVSPTTVLNGASGLLVHDNHLYVTGMFAGTIRRFNLSDGAIDPTFAVNNLAFPQGLMLAPDGNGFLAGILGVSNGAGHIAHYDFNGALVGDGVFAMTGGGGFTEGTAFVTVANPTVEPIPGDFNGDQLVNAADLGIWRTNFGNSSGSATVAMGDADGNGRVDGADFLAWQRHFTPAAAAPLSQAVPEPHAAVLALFAGLGFLHRRRLAIGRLFAIVA</sequence>
<dbReference type="Proteomes" id="UP000326837">
    <property type="component" value="Chromosome"/>
</dbReference>
<evidence type="ECO:0000313" key="2">
    <source>
        <dbReference type="EMBL" id="BBO30911.1"/>
    </source>
</evidence>
<dbReference type="Gene3D" id="1.10.1330.10">
    <property type="entry name" value="Dockerin domain"/>
    <property type="match status" value="1"/>
</dbReference>
<dbReference type="Gene3D" id="2.120.10.30">
    <property type="entry name" value="TolB, C-terminal domain"/>
    <property type="match status" value="1"/>
</dbReference>
<feature type="chain" id="PRO_5024981045" description="Dockerin domain-containing protein" evidence="1">
    <location>
        <begin position="27"/>
        <end position="417"/>
    </location>
</feature>
<feature type="signal peptide" evidence="1">
    <location>
        <begin position="1"/>
        <end position="26"/>
    </location>
</feature>
<evidence type="ECO:0000313" key="3">
    <source>
        <dbReference type="Proteomes" id="UP000326837"/>
    </source>
</evidence>
<keyword evidence="3" id="KW-1185">Reference proteome</keyword>
<proteinExistence type="predicted"/>
<accession>A0A5K7X832</accession>
<dbReference type="InterPro" id="IPR015943">
    <property type="entry name" value="WD40/YVTN_repeat-like_dom_sf"/>
</dbReference>
<dbReference type="GO" id="GO:0000272">
    <property type="term" value="P:polysaccharide catabolic process"/>
    <property type="evidence" value="ECO:0007669"/>
    <property type="project" value="InterPro"/>
</dbReference>
<dbReference type="InterPro" id="IPR051262">
    <property type="entry name" value="SMP-30/CGR1_Lactonase"/>
</dbReference>
<dbReference type="InterPro" id="IPR018247">
    <property type="entry name" value="EF_Hand_1_Ca_BS"/>
</dbReference>
<dbReference type="EMBL" id="AP021861">
    <property type="protein sequence ID" value="BBO30911.1"/>
    <property type="molecule type" value="Genomic_DNA"/>
</dbReference>
<dbReference type="InterPro" id="IPR036439">
    <property type="entry name" value="Dockerin_dom_sf"/>
</dbReference>
<name>A0A5K7X832_9BACT</name>
<dbReference type="InterPro" id="IPR002105">
    <property type="entry name" value="Dockerin_1_rpt"/>
</dbReference>
<evidence type="ECO:0000256" key="1">
    <source>
        <dbReference type="SAM" id="SignalP"/>
    </source>
</evidence>
<dbReference type="Gene3D" id="2.130.10.10">
    <property type="entry name" value="YVTN repeat-like/Quinoprotein amine dehydrogenase"/>
    <property type="match status" value="1"/>
</dbReference>
<protein>
    <recommendedName>
        <fullName evidence="4">Dockerin domain-containing protein</fullName>
    </recommendedName>
</protein>
<organism evidence="2 3">
    <name type="scientific">Lacipirellula parvula</name>
    <dbReference type="NCBI Taxonomy" id="2650471"/>
    <lineage>
        <taxon>Bacteria</taxon>
        <taxon>Pseudomonadati</taxon>
        <taxon>Planctomycetota</taxon>
        <taxon>Planctomycetia</taxon>
        <taxon>Pirellulales</taxon>
        <taxon>Lacipirellulaceae</taxon>
        <taxon>Lacipirellula</taxon>
    </lineage>
</organism>
<keyword evidence="1" id="KW-0732">Signal</keyword>
<dbReference type="PANTHER" id="PTHR47572">
    <property type="entry name" value="LIPOPROTEIN-RELATED"/>
    <property type="match status" value="1"/>
</dbReference>
<dbReference type="AlphaFoldDB" id="A0A5K7X832"/>
<dbReference type="SUPFAM" id="SSF63446">
    <property type="entry name" value="Type I dockerin domain"/>
    <property type="match status" value="1"/>
</dbReference>
<evidence type="ECO:0008006" key="4">
    <source>
        <dbReference type="Google" id="ProtNLM"/>
    </source>
</evidence>
<gene>
    <name evidence="2" type="ORF">PLANPX_0523</name>
</gene>
<reference evidence="3" key="1">
    <citation type="submission" date="2019-10" db="EMBL/GenBank/DDBJ databases">
        <title>Lacipirellula parvula gen. nov., sp. nov., representing a lineage of planctomycetes widespread in freshwater anoxic habitats, and description of the family Lacipirellulaceae.</title>
        <authorList>
            <person name="Dedysh S.N."/>
            <person name="Kulichevskaya I.S."/>
            <person name="Beletsky A.V."/>
            <person name="Rakitin A.L."/>
            <person name="Mardanov A.V."/>
            <person name="Ivanova A.A."/>
            <person name="Saltykova V.X."/>
            <person name="Rijpstra W.I.C."/>
            <person name="Sinninghe Damste J.S."/>
            <person name="Ravin N.V."/>
        </authorList>
    </citation>
    <scope>NUCLEOTIDE SEQUENCE [LARGE SCALE GENOMIC DNA]</scope>
    <source>
        <strain evidence="3">PX69</strain>
    </source>
</reference>
<dbReference type="GO" id="GO:0004553">
    <property type="term" value="F:hydrolase activity, hydrolyzing O-glycosyl compounds"/>
    <property type="evidence" value="ECO:0007669"/>
    <property type="project" value="InterPro"/>
</dbReference>
<dbReference type="InterPro" id="IPR011042">
    <property type="entry name" value="6-blade_b-propeller_TolB-like"/>
</dbReference>